<organism evidence="7 8">
    <name type="scientific">Gymnopilus junonius</name>
    <name type="common">Spectacular rustgill mushroom</name>
    <name type="synonym">Gymnopilus spectabilis subsp. junonius</name>
    <dbReference type="NCBI Taxonomy" id="109634"/>
    <lineage>
        <taxon>Eukaryota</taxon>
        <taxon>Fungi</taxon>
        <taxon>Dikarya</taxon>
        <taxon>Basidiomycota</taxon>
        <taxon>Agaricomycotina</taxon>
        <taxon>Agaricomycetes</taxon>
        <taxon>Agaricomycetidae</taxon>
        <taxon>Agaricales</taxon>
        <taxon>Agaricineae</taxon>
        <taxon>Hymenogastraceae</taxon>
        <taxon>Gymnopilus</taxon>
    </lineage>
</organism>
<evidence type="ECO:0000256" key="1">
    <source>
        <dbReference type="ARBA" id="ARBA00007659"/>
    </source>
</evidence>
<feature type="compositionally biased region" description="Basic and acidic residues" evidence="5">
    <location>
        <begin position="309"/>
        <end position="323"/>
    </location>
</feature>
<dbReference type="SUPFAM" id="SSF69340">
    <property type="entry name" value="C-terminal domain of adenylylcyclase associated protein"/>
    <property type="match status" value="1"/>
</dbReference>
<feature type="region of interest" description="Disordered" evidence="5">
    <location>
        <begin position="41"/>
        <end position="78"/>
    </location>
</feature>
<evidence type="ECO:0000313" key="7">
    <source>
        <dbReference type="EMBL" id="KAF8911155.1"/>
    </source>
</evidence>
<dbReference type="Gene3D" id="1.25.40.330">
    <property type="entry name" value="Adenylate cyclase-associated CAP, N-terminal domain"/>
    <property type="match status" value="1"/>
</dbReference>
<dbReference type="GO" id="GO:0019933">
    <property type="term" value="P:cAMP-mediated signaling"/>
    <property type="evidence" value="ECO:0007669"/>
    <property type="project" value="TreeGrafter"/>
</dbReference>
<dbReference type="GO" id="GO:0003779">
    <property type="term" value="F:actin binding"/>
    <property type="evidence" value="ECO:0007669"/>
    <property type="project" value="InterPro"/>
</dbReference>
<dbReference type="GO" id="GO:0008179">
    <property type="term" value="F:adenylate cyclase binding"/>
    <property type="evidence" value="ECO:0007669"/>
    <property type="project" value="TreeGrafter"/>
</dbReference>
<dbReference type="PANTHER" id="PTHR10652:SF0">
    <property type="entry name" value="ADENYLYL CYCLASE-ASSOCIATED PROTEIN"/>
    <property type="match status" value="1"/>
</dbReference>
<proteinExistence type="inferred from homology"/>
<gene>
    <name evidence="7" type="ORF">CPB84DRAFT_1763469</name>
</gene>
<dbReference type="InterPro" id="IPR017901">
    <property type="entry name" value="C-CAP_CF_C-like"/>
</dbReference>
<dbReference type="EMBL" id="JADNYJ010000005">
    <property type="protein sequence ID" value="KAF8911155.1"/>
    <property type="molecule type" value="Genomic_DNA"/>
</dbReference>
<dbReference type="InterPro" id="IPR053950">
    <property type="entry name" value="CAP_N"/>
</dbReference>
<feature type="domain" description="C-CAP/cofactor C-like" evidence="6">
    <location>
        <begin position="365"/>
        <end position="501"/>
    </location>
</feature>
<dbReference type="Pfam" id="PF08603">
    <property type="entry name" value="CAP_C"/>
    <property type="match status" value="1"/>
</dbReference>
<dbReference type="SUPFAM" id="SSF101278">
    <property type="entry name" value="N-terminal domain of adenylylcyclase associated protein, CAP"/>
    <property type="match status" value="1"/>
</dbReference>
<dbReference type="Pfam" id="PF21938">
    <property type="entry name" value="CAP_N"/>
    <property type="match status" value="1"/>
</dbReference>
<dbReference type="Pfam" id="PF01213">
    <property type="entry name" value="CAP_N-CM"/>
    <property type="match status" value="1"/>
</dbReference>
<evidence type="ECO:0000256" key="3">
    <source>
        <dbReference type="ARBA" id="ARBA00072052"/>
    </source>
</evidence>
<evidence type="ECO:0000256" key="5">
    <source>
        <dbReference type="SAM" id="MobiDB-lite"/>
    </source>
</evidence>
<evidence type="ECO:0000256" key="4">
    <source>
        <dbReference type="RuleBase" id="RU000647"/>
    </source>
</evidence>
<dbReference type="GO" id="GO:0005737">
    <property type="term" value="C:cytoplasm"/>
    <property type="evidence" value="ECO:0007669"/>
    <property type="project" value="TreeGrafter"/>
</dbReference>
<sequence>MSTVSSTGLHSLATLIKRLEAAASRFEDIVVNIDPSNLANRTTAEGAVQNPAQGPSTSSAAPPPPPPPPPPPSAPVPAAPVIAEVPKSVSAFQERVIDAKLKPFVEFTQGFAGPNVVEIVGLVKKQYDILYEFLKLAAACQKPDQKTLESLLKPFLDSIEAVSRSKEANRRDRDWFSHLTIIGEGAPVIGWVINAAPVQSITDIKDSVVYYGNRVKQEYKDKNPKHAEWVNLYVGVLDAMQAYVKEYYTTGLTWNPKGVPVADYKSSSASSGAPAPPPPPPPPPAPSAPAPTSGGAAAVFAEINRGEEVTKGLRKVDKSEMTHKNPALRASSVVPASASSPSSPSIAGKKPIKPSKPQALAGKKPSKFALEGNKWLIEYHENETITVENVEIQHSINIYGCKNTTVVITGKVNGVNIINSTKTSVLVQSVIASISVTASPSFQLQITGTAPMIQLDSTDSGQIYLSKDSLSAEITTAKCSAINISLPVEGEEEGVFQEQPVPEMFKTVVKNGKLVTTTVEHSG</sequence>
<dbReference type="InterPro" id="IPR016098">
    <property type="entry name" value="CAP/MinC_C"/>
</dbReference>
<dbReference type="SMART" id="SM00673">
    <property type="entry name" value="CARP"/>
    <property type="match status" value="2"/>
</dbReference>
<feature type="compositionally biased region" description="Low complexity" evidence="5">
    <location>
        <begin position="51"/>
        <end position="60"/>
    </location>
</feature>
<protein>
    <recommendedName>
        <fullName evidence="3 4">Adenylyl cyclase-associated protein</fullName>
    </recommendedName>
</protein>
<comment type="similarity">
    <text evidence="1 4">Belongs to the CAP family.</text>
</comment>
<accession>A0A9P5NZ81</accession>
<evidence type="ECO:0000313" key="8">
    <source>
        <dbReference type="Proteomes" id="UP000724874"/>
    </source>
</evidence>
<feature type="region of interest" description="Disordered" evidence="5">
    <location>
        <begin position="263"/>
        <end position="294"/>
    </location>
</feature>
<dbReference type="InterPro" id="IPR013912">
    <property type="entry name" value="Adenylate_cyclase-assoc_CAP_C"/>
</dbReference>
<dbReference type="InterPro" id="IPR036222">
    <property type="entry name" value="CAP_N_sf"/>
</dbReference>
<dbReference type="Gene3D" id="2.160.20.70">
    <property type="match status" value="1"/>
</dbReference>
<dbReference type="AlphaFoldDB" id="A0A9P5NZ81"/>
<comment type="function">
    <text evidence="2">The N-terminal domain binds to adenylyl cyclase, thereby enabling adenylyl cyclase to be activated by upstream regulatory signals, such as Ras. The C-terminal domain is required for normal cellular morphology and growth control.</text>
</comment>
<feature type="compositionally biased region" description="Low complexity" evidence="5">
    <location>
        <begin position="330"/>
        <end position="349"/>
    </location>
</feature>
<dbReference type="InterPro" id="IPR006599">
    <property type="entry name" value="CARP_motif"/>
</dbReference>
<dbReference type="InterPro" id="IPR013992">
    <property type="entry name" value="Adenylate_cyclase-assoc_CAP_N"/>
</dbReference>
<name>A0A9P5NZ81_GYMJU</name>
<dbReference type="Proteomes" id="UP000724874">
    <property type="component" value="Unassembled WGS sequence"/>
</dbReference>
<dbReference type="InterPro" id="IPR036223">
    <property type="entry name" value="CAP_C_sf"/>
</dbReference>
<dbReference type="PROSITE" id="PS51329">
    <property type="entry name" value="C_CAP_COFACTOR_C"/>
    <property type="match status" value="1"/>
</dbReference>
<dbReference type="OrthoDB" id="77251at2759"/>
<dbReference type="InterPro" id="IPR001837">
    <property type="entry name" value="Adenylate_cyclase-assoc_CAP"/>
</dbReference>
<feature type="compositionally biased region" description="Pro residues" evidence="5">
    <location>
        <begin position="274"/>
        <end position="289"/>
    </location>
</feature>
<evidence type="ECO:0000256" key="2">
    <source>
        <dbReference type="ARBA" id="ARBA00054756"/>
    </source>
</evidence>
<dbReference type="PANTHER" id="PTHR10652">
    <property type="entry name" value="ADENYLYL CYCLASE-ASSOCIATED PROTEIN"/>
    <property type="match status" value="1"/>
</dbReference>
<dbReference type="FunFam" id="1.25.40.330:FF:000001">
    <property type="entry name" value="Adenylyl cyclase-associated protein"/>
    <property type="match status" value="1"/>
</dbReference>
<keyword evidence="8" id="KW-1185">Reference proteome</keyword>
<feature type="region of interest" description="Disordered" evidence="5">
    <location>
        <begin position="309"/>
        <end position="364"/>
    </location>
</feature>
<reference evidence="7" key="1">
    <citation type="submission" date="2020-11" db="EMBL/GenBank/DDBJ databases">
        <authorList>
            <consortium name="DOE Joint Genome Institute"/>
            <person name="Ahrendt S."/>
            <person name="Riley R."/>
            <person name="Andreopoulos W."/>
            <person name="LaButti K."/>
            <person name="Pangilinan J."/>
            <person name="Ruiz-duenas F.J."/>
            <person name="Barrasa J.M."/>
            <person name="Sanchez-Garcia M."/>
            <person name="Camarero S."/>
            <person name="Miyauchi S."/>
            <person name="Serrano A."/>
            <person name="Linde D."/>
            <person name="Babiker R."/>
            <person name="Drula E."/>
            <person name="Ayuso-Fernandez I."/>
            <person name="Pacheco R."/>
            <person name="Padilla G."/>
            <person name="Ferreira P."/>
            <person name="Barriuso J."/>
            <person name="Kellner H."/>
            <person name="Castanera R."/>
            <person name="Alfaro M."/>
            <person name="Ramirez L."/>
            <person name="Pisabarro A.G."/>
            <person name="Kuo A."/>
            <person name="Tritt A."/>
            <person name="Lipzen A."/>
            <person name="He G."/>
            <person name="Yan M."/>
            <person name="Ng V."/>
            <person name="Cullen D."/>
            <person name="Martin F."/>
            <person name="Rosso M.-N."/>
            <person name="Henrissat B."/>
            <person name="Hibbett D."/>
            <person name="Martinez A.T."/>
            <person name="Grigoriev I.V."/>
        </authorList>
    </citation>
    <scope>NUCLEOTIDE SEQUENCE</scope>
    <source>
        <strain evidence="7">AH 44721</strain>
    </source>
</reference>
<comment type="caution">
    <text evidence="7">The sequence shown here is derived from an EMBL/GenBank/DDBJ whole genome shotgun (WGS) entry which is preliminary data.</text>
</comment>
<dbReference type="GO" id="GO:0007015">
    <property type="term" value="P:actin filament organization"/>
    <property type="evidence" value="ECO:0007669"/>
    <property type="project" value="TreeGrafter"/>
</dbReference>
<feature type="compositionally biased region" description="Pro residues" evidence="5">
    <location>
        <begin position="61"/>
        <end position="78"/>
    </location>
</feature>
<evidence type="ECO:0000259" key="6">
    <source>
        <dbReference type="PROSITE" id="PS51329"/>
    </source>
</evidence>